<evidence type="ECO:0000313" key="3">
    <source>
        <dbReference type="Proteomes" id="UP000663841"/>
    </source>
</evidence>
<reference evidence="2" key="1">
    <citation type="submission" date="2021-01" db="EMBL/GenBank/DDBJ databases">
        <authorList>
            <person name="Kaushik A."/>
        </authorList>
    </citation>
    <scope>NUCLEOTIDE SEQUENCE</scope>
    <source>
        <strain evidence="2">AG3-T5</strain>
    </source>
</reference>
<comment type="caution">
    <text evidence="2">The sequence shown here is derived from an EMBL/GenBank/DDBJ whole genome shotgun (WGS) entry which is preliminary data.</text>
</comment>
<sequence length="686" mass="76595">MTRDWYGLRTIEDIYYEHAISRSPSVQQRTASSVMKASTRPTCSARYPHETRCVRPAECESKWCSTHEEIEGKLLKLYKRHTTALEADVSLHKDSFAARSVALKSGTTNGMVTLDALQNWYAEARNQWVLATRTLDTRIRHHNAFYHGGDAGHRQYLDFLHLLILELEGLMQKCDEVGYELLLQKECAKWVQTSTLPANNSVGCAVESSPGSPEHAGISGHGDRGPKHTRQGTGEQALLTPPPSPASSRRRKNKNNSVSSIEPIGCESASCSDEIACKDSQKRNTTIQRLCVFLEPNDDISCRAEVFATFFRRAIARSPSLFVRAHTWEAETGPITTDVTGTSAKVVADFIRSTALTQNELERLVKKLPFVRGESMSAELIRGAVADTIRPDNADHISSGNCIHLLGGWVFEKPWSLPMSLHAWDALHQLVACAGCALGVSRSFKEALMVRRFAFMGGCREDARRLGVPVLGYLPAGAIPRFPRWQDQCSSLEIAMRILNVWLAADNRKTKRSELKKFTPKTHGMKSTYSEHEERHWAYIRMCQSDERLVSFVDTLSTSSNFTVLAQINTKPKPTPVHVPTKECDAWVSRVRSGTTPLARRSARWTTSTVFRMEIFEYFHKRAPESKAGLTYLDETEILDVVVMDNTNGEWAAFLQSVGDTLLAACGYSSLDCMLAGELATAQQFV</sequence>
<dbReference type="EMBL" id="CAJMWW010000052">
    <property type="protein sequence ID" value="CAE6406451.1"/>
    <property type="molecule type" value="Genomic_DNA"/>
</dbReference>
<dbReference type="AlphaFoldDB" id="A0A8H2WSG1"/>
<name>A0A8H2WSG1_9AGAM</name>
<dbReference type="Proteomes" id="UP000663841">
    <property type="component" value="Unassembled WGS sequence"/>
</dbReference>
<evidence type="ECO:0000256" key="1">
    <source>
        <dbReference type="SAM" id="MobiDB-lite"/>
    </source>
</evidence>
<protein>
    <submittedName>
        <fullName evidence="2">Uncharacterized protein</fullName>
    </submittedName>
</protein>
<evidence type="ECO:0000313" key="2">
    <source>
        <dbReference type="EMBL" id="CAE6406451.1"/>
    </source>
</evidence>
<feature type="region of interest" description="Disordered" evidence="1">
    <location>
        <begin position="203"/>
        <end position="260"/>
    </location>
</feature>
<proteinExistence type="predicted"/>
<accession>A0A8H2WSG1</accession>
<organism evidence="2 3">
    <name type="scientific">Rhizoctonia solani</name>
    <dbReference type="NCBI Taxonomy" id="456999"/>
    <lineage>
        <taxon>Eukaryota</taxon>
        <taxon>Fungi</taxon>
        <taxon>Dikarya</taxon>
        <taxon>Basidiomycota</taxon>
        <taxon>Agaricomycotina</taxon>
        <taxon>Agaricomycetes</taxon>
        <taxon>Cantharellales</taxon>
        <taxon>Ceratobasidiaceae</taxon>
        <taxon>Rhizoctonia</taxon>
    </lineage>
</organism>
<gene>
    <name evidence="2" type="ORF">RDB_LOCUS15983</name>
</gene>